<evidence type="ECO:0000313" key="4">
    <source>
        <dbReference type="Proteomes" id="UP001138802"/>
    </source>
</evidence>
<dbReference type="InterPro" id="IPR025110">
    <property type="entry name" value="AMP-bd_C"/>
</dbReference>
<dbReference type="Gene3D" id="3.40.50.12780">
    <property type="entry name" value="N-terminal domain of ligase-like"/>
    <property type="match status" value="1"/>
</dbReference>
<organism evidence="3 4">
    <name type="scientific">Thiocapsa imhoffii</name>
    <dbReference type="NCBI Taxonomy" id="382777"/>
    <lineage>
        <taxon>Bacteria</taxon>
        <taxon>Pseudomonadati</taxon>
        <taxon>Pseudomonadota</taxon>
        <taxon>Gammaproteobacteria</taxon>
        <taxon>Chromatiales</taxon>
        <taxon>Chromatiaceae</taxon>
        <taxon>Thiocapsa</taxon>
    </lineage>
</organism>
<dbReference type="InterPro" id="IPR042099">
    <property type="entry name" value="ANL_N_sf"/>
</dbReference>
<dbReference type="EMBL" id="NRSD01000002">
    <property type="protein sequence ID" value="MBK1643615.1"/>
    <property type="molecule type" value="Genomic_DNA"/>
</dbReference>
<sequence length="501" mass="53409">MNFADYLLEIGADDAAAILSGSTVHTHHDVRAAVASMAVALREQGLGVGDRVAIIGANSLFWIASYLATLKIGAVAVPLPVTTSPEELGARQSFIQCQGFCVSRLLYPRLRAVLPHGAALLVEDATPRPLPPAWSEVPSAAVRPDADAVLLFTSGTTARPKVVRQTHRNLQANTDSIIDYLALDASERVLSILPFSYCFGCSLLHTHLRVGGSLVLARFLYPEHLLDQLESTACTGMAGVPSIYQTLLRNTTFSQRALPTLRKIQQAGGKLPDALITELIAAVPHAEVFVMYGQTEATSRLSYLPPAMLGTKLGSVGRGIPGVSLQVLNEHGDPVAPGEIGEIVARGENISPGYLDAPDETERKFAGGALLTGDLARVDEDGFIYIVDRQADFIKCFGHRVSSQEVEAVALELKDIVAAAAVGVPDPVRGEAIYLFITVRGGAELNAEAVIHYCKRRLPAHAVPRDVEILKQMPLSESGKVLKSALRETAQRAGAPAGEAT</sequence>
<dbReference type="RefSeq" id="WP_200386426.1">
    <property type="nucleotide sequence ID" value="NZ_NRSD01000002.1"/>
</dbReference>
<dbReference type="AlphaFoldDB" id="A0A9X0WFN0"/>
<name>A0A9X0WFN0_9GAMM</name>
<comment type="caution">
    <text evidence="3">The sequence shown here is derived from an EMBL/GenBank/DDBJ whole genome shotgun (WGS) entry which is preliminary data.</text>
</comment>
<accession>A0A9X0WFN0</accession>
<evidence type="ECO:0000259" key="1">
    <source>
        <dbReference type="Pfam" id="PF00501"/>
    </source>
</evidence>
<feature type="domain" description="AMP-dependent synthetase/ligase" evidence="1">
    <location>
        <begin position="14"/>
        <end position="355"/>
    </location>
</feature>
<dbReference type="Proteomes" id="UP001138802">
    <property type="component" value="Unassembled WGS sequence"/>
</dbReference>
<proteinExistence type="predicted"/>
<evidence type="ECO:0000313" key="3">
    <source>
        <dbReference type="EMBL" id="MBK1643615.1"/>
    </source>
</evidence>
<evidence type="ECO:0008006" key="5">
    <source>
        <dbReference type="Google" id="ProtNLM"/>
    </source>
</evidence>
<dbReference type="Pfam" id="PF00501">
    <property type="entry name" value="AMP-binding"/>
    <property type="match status" value="1"/>
</dbReference>
<keyword evidence="4" id="KW-1185">Reference proteome</keyword>
<dbReference type="PANTHER" id="PTHR43767:SF1">
    <property type="entry name" value="NONRIBOSOMAL PEPTIDE SYNTHASE PES1 (EUROFUNG)-RELATED"/>
    <property type="match status" value="1"/>
</dbReference>
<dbReference type="SUPFAM" id="SSF56801">
    <property type="entry name" value="Acetyl-CoA synthetase-like"/>
    <property type="match status" value="1"/>
</dbReference>
<dbReference type="InterPro" id="IPR045851">
    <property type="entry name" value="AMP-bd_C_sf"/>
</dbReference>
<reference evidence="3 4" key="1">
    <citation type="journal article" date="2020" name="Microorganisms">
        <title>Osmotic Adaptation and Compatible Solute Biosynthesis of Phototrophic Bacteria as Revealed from Genome Analyses.</title>
        <authorList>
            <person name="Imhoff J.F."/>
            <person name="Rahn T."/>
            <person name="Kunzel S."/>
            <person name="Keller A."/>
            <person name="Neulinger S.C."/>
        </authorList>
    </citation>
    <scope>NUCLEOTIDE SEQUENCE [LARGE SCALE GENOMIC DNA]</scope>
    <source>
        <strain evidence="3 4">DSM 21303</strain>
    </source>
</reference>
<feature type="domain" description="AMP-binding enzyme C-terminal" evidence="2">
    <location>
        <begin position="405"/>
        <end position="480"/>
    </location>
</feature>
<dbReference type="InterPro" id="IPR000873">
    <property type="entry name" value="AMP-dep_synth/lig_dom"/>
</dbReference>
<protein>
    <recommendedName>
        <fullName evidence="5">AMP-dependent synthetase</fullName>
    </recommendedName>
</protein>
<evidence type="ECO:0000259" key="2">
    <source>
        <dbReference type="Pfam" id="PF13193"/>
    </source>
</evidence>
<dbReference type="InterPro" id="IPR050237">
    <property type="entry name" value="ATP-dep_AMP-bd_enzyme"/>
</dbReference>
<gene>
    <name evidence="3" type="ORF">CKO25_02865</name>
</gene>
<dbReference type="GO" id="GO:0016878">
    <property type="term" value="F:acid-thiol ligase activity"/>
    <property type="evidence" value="ECO:0007669"/>
    <property type="project" value="UniProtKB-ARBA"/>
</dbReference>
<dbReference type="PANTHER" id="PTHR43767">
    <property type="entry name" value="LONG-CHAIN-FATTY-ACID--COA LIGASE"/>
    <property type="match status" value="1"/>
</dbReference>
<dbReference type="Gene3D" id="3.30.300.30">
    <property type="match status" value="1"/>
</dbReference>
<dbReference type="Pfam" id="PF13193">
    <property type="entry name" value="AMP-binding_C"/>
    <property type="match status" value="1"/>
</dbReference>